<comment type="subunit">
    <text evidence="10">Interacts with Orco. Complexes exist early in the endomembrane system in olfactory sensory neurons (OSNs), coupling these complexes to the conserved ciliary trafficking pathway.</text>
</comment>
<keyword evidence="12" id="KW-1185">Reference proteome</keyword>
<evidence type="ECO:0000313" key="12">
    <source>
        <dbReference type="Proteomes" id="UP001652661"/>
    </source>
</evidence>
<reference evidence="13" key="1">
    <citation type="submission" date="2025-08" db="UniProtKB">
        <authorList>
            <consortium name="RefSeq"/>
        </authorList>
    </citation>
    <scope>IDENTIFICATION</scope>
    <source>
        <strain evidence="13">14028-0561.14</strain>
        <tissue evidence="13">Whole fly</tissue>
    </source>
</reference>
<evidence type="ECO:0000256" key="7">
    <source>
        <dbReference type="ARBA" id="ARBA00023136"/>
    </source>
</evidence>
<evidence type="ECO:0000256" key="5">
    <source>
        <dbReference type="ARBA" id="ARBA00022725"/>
    </source>
</evidence>
<keyword evidence="5" id="KW-0552">Olfaction</keyword>
<feature type="transmembrane region" description="Helical" evidence="11">
    <location>
        <begin position="192"/>
        <end position="220"/>
    </location>
</feature>
<keyword evidence="9" id="KW-0807">Transducer</keyword>
<dbReference type="InterPro" id="IPR004117">
    <property type="entry name" value="7tm6_olfct_rcpt"/>
</dbReference>
<protein>
    <submittedName>
        <fullName evidence="13">Uncharacterized protein Or69a</fullName>
    </submittedName>
</protein>
<dbReference type="GeneID" id="108070380"/>
<gene>
    <name evidence="13" type="primary">Or69a</name>
</gene>
<accession>A0A6P4HW34</accession>
<feature type="transmembrane region" description="Helical" evidence="11">
    <location>
        <begin position="296"/>
        <end position="315"/>
    </location>
</feature>
<evidence type="ECO:0000256" key="10">
    <source>
        <dbReference type="ARBA" id="ARBA00038679"/>
    </source>
</evidence>
<keyword evidence="3" id="KW-0716">Sensory transduction</keyword>
<evidence type="ECO:0000256" key="1">
    <source>
        <dbReference type="ARBA" id="ARBA00004651"/>
    </source>
</evidence>
<keyword evidence="4 11" id="KW-0812">Transmembrane</keyword>
<evidence type="ECO:0000256" key="2">
    <source>
        <dbReference type="ARBA" id="ARBA00022475"/>
    </source>
</evidence>
<feature type="transmembrane region" description="Helical" evidence="11">
    <location>
        <begin position="515"/>
        <end position="547"/>
    </location>
</feature>
<dbReference type="AlphaFoldDB" id="A0A6P4HW34"/>
<feature type="transmembrane region" description="Helical" evidence="11">
    <location>
        <begin position="472"/>
        <end position="495"/>
    </location>
</feature>
<dbReference type="RefSeq" id="XP_017016319.3">
    <property type="nucleotide sequence ID" value="XM_017160830.3"/>
</dbReference>
<dbReference type="OrthoDB" id="6617147at2759"/>
<dbReference type="GO" id="GO:0005886">
    <property type="term" value="C:plasma membrane"/>
    <property type="evidence" value="ECO:0007669"/>
    <property type="project" value="UniProtKB-SubCell"/>
</dbReference>
<comment type="subcellular location">
    <subcellularLocation>
        <location evidence="1">Cell membrane</location>
        <topology evidence="1">Multi-pass membrane protein</topology>
    </subcellularLocation>
</comment>
<keyword evidence="2" id="KW-1003">Cell membrane</keyword>
<feature type="transmembrane region" description="Helical" evidence="11">
    <location>
        <begin position="373"/>
        <end position="394"/>
    </location>
</feature>
<keyword evidence="6 11" id="KW-1133">Transmembrane helix</keyword>
<sequence length="749" mass="86464">MQFHDYMEYIDIGCLMACIPRYQWSKRPLGRDPRRQGRKALLVLGIICAISQIIGVFMYWYIYERIQEDTAAFVAGMAEMCGSLMLTMVGFSNIYALIKNHSQIEAVLEELQKLYPGPRERHYRCQHYYEIAIFIMKCEFRFYVIFYIYYNSAPLFMLLWENFKEGQELTYRTQTNTWFPWRVHGSALGFELAYLSIVMASFIGVGFSLVTQNLVCIFTFQLKLHYDAMASQLQNLDARHPQSKEQLKIGFSWILQIADQFNIILNFNFMSSLIGSTIAFCMTSVAVLLLDSASAFKAFSGLVAFVFYQFIICYLGTEVNLATAKEVTVCDKMQFNDYMKYLDKGCGIAFAPRYQWTGRPAIKSNHKCFKKGIFLLGAVLLGYQNIGVIIYWYIYGRTVKDTKSFVAELSEMCGYLMLTFVGIGNILTFTLNRPQIEVAFKNLQDLYPRPGQRHYRCQHYFDLPLFLMKLQYWFYVMFLVYYNGFPILLLVWEYLTEAKTLSYRAQTKAWYPWKIYGSAIGYSASLCCQALGCLIGVGMSLAALNIVSVFTFQLKLHYDAMASQLLSLDSRHPKAHKKLKSLIAYHCRILQLGEQFNHILNFYFVATLIGSTIAICMTSVAVLLLDLASAFKAILGIVAFVLYHFVICYMGTEVNLALVGRKAEGTAGFVAEISEAAGAMMLTSIGICNIWALTYYRTEIEEVLTELKELYPRPKEMHYRQQHYFELANRFMKYEFIFYWAFCDHPSVL</sequence>
<proteinExistence type="predicted"/>
<dbReference type="PANTHER" id="PTHR21137:SF44">
    <property type="entry name" value="ODORANT RECEPTOR 13A-RELATED"/>
    <property type="match status" value="1"/>
</dbReference>
<dbReference type="GO" id="GO:0004984">
    <property type="term" value="F:olfactory receptor activity"/>
    <property type="evidence" value="ECO:0007669"/>
    <property type="project" value="InterPro"/>
</dbReference>
<dbReference type="Pfam" id="PF02949">
    <property type="entry name" value="7tm_6"/>
    <property type="match status" value="2"/>
</dbReference>
<evidence type="ECO:0000256" key="4">
    <source>
        <dbReference type="ARBA" id="ARBA00022692"/>
    </source>
</evidence>
<feature type="transmembrane region" description="Helical" evidence="11">
    <location>
        <begin position="41"/>
        <end position="62"/>
    </location>
</feature>
<dbReference type="Proteomes" id="UP001652661">
    <property type="component" value="Chromosome 3L"/>
</dbReference>
<name>A0A6P4HW34_DROKI</name>
<dbReference type="GO" id="GO:0005549">
    <property type="term" value="F:odorant binding"/>
    <property type="evidence" value="ECO:0007669"/>
    <property type="project" value="InterPro"/>
</dbReference>
<keyword evidence="8" id="KW-0675">Receptor</keyword>
<evidence type="ECO:0000256" key="3">
    <source>
        <dbReference type="ARBA" id="ARBA00022606"/>
    </source>
</evidence>
<evidence type="ECO:0000256" key="8">
    <source>
        <dbReference type="ARBA" id="ARBA00023170"/>
    </source>
</evidence>
<evidence type="ECO:0000256" key="9">
    <source>
        <dbReference type="ARBA" id="ARBA00023224"/>
    </source>
</evidence>
<feature type="transmembrane region" description="Helical" evidence="11">
    <location>
        <begin position="600"/>
        <end position="624"/>
    </location>
</feature>
<feature type="transmembrane region" description="Helical" evidence="11">
    <location>
        <begin position="74"/>
        <end position="98"/>
    </location>
</feature>
<dbReference type="PANTHER" id="PTHR21137">
    <property type="entry name" value="ODORANT RECEPTOR"/>
    <property type="match status" value="1"/>
</dbReference>
<feature type="transmembrane region" description="Helical" evidence="11">
    <location>
        <begin position="269"/>
        <end position="290"/>
    </location>
</feature>
<keyword evidence="7 11" id="KW-0472">Membrane</keyword>
<organism evidence="12 13">
    <name type="scientific">Drosophila kikkawai</name>
    <name type="common">Fruit fly</name>
    <dbReference type="NCBI Taxonomy" id="30033"/>
    <lineage>
        <taxon>Eukaryota</taxon>
        <taxon>Metazoa</taxon>
        <taxon>Ecdysozoa</taxon>
        <taxon>Arthropoda</taxon>
        <taxon>Hexapoda</taxon>
        <taxon>Insecta</taxon>
        <taxon>Pterygota</taxon>
        <taxon>Neoptera</taxon>
        <taxon>Endopterygota</taxon>
        <taxon>Diptera</taxon>
        <taxon>Brachycera</taxon>
        <taxon>Muscomorpha</taxon>
        <taxon>Ephydroidea</taxon>
        <taxon>Drosophilidae</taxon>
        <taxon>Drosophila</taxon>
        <taxon>Sophophora</taxon>
    </lineage>
</organism>
<evidence type="ECO:0000256" key="6">
    <source>
        <dbReference type="ARBA" id="ARBA00022989"/>
    </source>
</evidence>
<feature type="transmembrane region" description="Helical" evidence="11">
    <location>
        <begin position="630"/>
        <end position="652"/>
    </location>
</feature>
<evidence type="ECO:0000313" key="13">
    <source>
        <dbReference type="RefSeq" id="XP_017016319.3"/>
    </source>
</evidence>
<dbReference type="GO" id="GO:0007165">
    <property type="term" value="P:signal transduction"/>
    <property type="evidence" value="ECO:0007669"/>
    <property type="project" value="UniProtKB-KW"/>
</dbReference>
<evidence type="ECO:0000256" key="11">
    <source>
        <dbReference type="SAM" id="Phobius"/>
    </source>
</evidence>